<sequence>MIDLTLSSDEEEARSPKRQRVQTQPQTPAERVGSLQAPAQAAAAAAPATAAASAVPWPVGESFGSLGLDGHDADGDWDYSGTRGGVAAAGPGPSSQALAAAAAAAAADGRGGGGKGGNAAGARAGAVVTEGGDRRGGSGRRRAQLGGGGGVDDDDGDWEPEDDHDRRVLAGTTAAAGTAGGGGGGGGAWGGEERDDDDDGGDTEAEEEAAGGAATKKRGQAGAGGRKRLTAEERERAKAEKAEEKERAKAAKAAERERAKAAKEAEKEAKKAAKEATKRAKEADKEDKKYQKEVENALKASMVPRYLRLLLSNTLAAHPLGMAMQTHAPVAREGRHETFEVEVHRGMPLAAAGYRYCMWGMRVPAGAAERLTAVAGGGAGGGGAEGCALEPCGLPDVAGTGKPLLLFPLLALVLLGDELLRHLEADTAAAAAAGAGAAAAAGAAGAGTGAAAAAGAAGAGSGRVGPRGPLSRLYGEVAAAHPGCTLLVYVVGLQEAMSRRQRANKAFPREAVEDLLFDITVGMPAVRLHTDCPDGDWAHAATFLVNYGWALAGAPKKRQAAQPGYLNNFGNKSTIPLRVIKDVLRDRAAAAAAADDDDEAESLVPALVLCDALSHLVVPQSAAAVAAEYGSLGAIIEALKARPDARSRERLLENCPIPGAVAGKQRLTRAGPAAAASLARFLTIHNGRDVWVEAGLE</sequence>
<feature type="compositionally biased region" description="Low complexity" evidence="1">
    <location>
        <begin position="36"/>
        <end position="54"/>
    </location>
</feature>
<proteinExistence type="predicted"/>
<evidence type="ECO:0000256" key="1">
    <source>
        <dbReference type="SAM" id="MobiDB-lite"/>
    </source>
</evidence>
<feature type="compositionally biased region" description="Gly residues" evidence="1">
    <location>
        <begin position="178"/>
        <end position="190"/>
    </location>
</feature>
<dbReference type="RefSeq" id="XP_042925917.1">
    <property type="nucleotide sequence ID" value="XM_043060788.1"/>
</dbReference>
<dbReference type="GeneID" id="66052803"/>
<dbReference type="InParanoid" id="A0A2K3DWR2"/>
<feature type="compositionally biased region" description="Acidic residues" evidence="1">
    <location>
        <begin position="193"/>
        <end position="209"/>
    </location>
</feature>
<organism evidence="2 3">
    <name type="scientific">Chlamydomonas reinhardtii</name>
    <name type="common">Chlamydomonas smithii</name>
    <dbReference type="NCBI Taxonomy" id="3055"/>
    <lineage>
        <taxon>Eukaryota</taxon>
        <taxon>Viridiplantae</taxon>
        <taxon>Chlorophyta</taxon>
        <taxon>core chlorophytes</taxon>
        <taxon>Chlorophyceae</taxon>
        <taxon>CS clade</taxon>
        <taxon>Chlamydomonadales</taxon>
        <taxon>Chlamydomonadaceae</taxon>
        <taxon>Chlamydomonas</taxon>
    </lineage>
</organism>
<evidence type="ECO:0000313" key="2">
    <source>
        <dbReference type="EMBL" id="PNW84962.1"/>
    </source>
</evidence>
<feature type="compositionally biased region" description="Gly residues" evidence="1">
    <location>
        <begin position="109"/>
        <end position="119"/>
    </location>
</feature>
<feature type="compositionally biased region" description="Basic and acidic residues" evidence="1">
    <location>
        <begin position="229"/>
        <end position="289"/>
    </location>
</feature>
<gene>
    <name evidence="2" type="ORF">CHLRE_03g165850v5</name>
</gene>
<dbReference type="KEGG" id="cre:CHLRE_03g165850v5"/>
<name>A0A2K3DWR2_CHLRE</name>
<feature type="compositionally biased region" description="Low complexity" evidence="1">
    <location>
        <begin position="85"/>
        <end position="108"/>
    </location>
</feature>
<dbReference type="AlphaFoldDB" id="A0A2K3DWR2"/>
<feature type="compositionally biased region" description="Low complexity" evidence="1">
    <location>
        <begin position="120"/>
        <end position="130"/>
    </location>
</feature>
<keyword evidence="3" id="KW-1185">Reference proteome</keyword>
<dbReference type="Proteomes" id="UP000006906">
    <property type="component" value="Chromosome 3"/>
</dbReference>
<dbReference type="OMA" id="YCMWGMR"/>
<protein>
    <submittedName>
        <fullName evidence="2">Uncharacterized protein</fullName>
    </submittedName>
</protein>
<dbReference type="EMBL" id="CM008964">
    <property type="protein sequence ID" value="PNW84962.1"/>
    <property type="molecule type" value="Genomic_DNA"/>
</dbReference>
<dbReference type="Gramene" id="PNW84962">
    <property type="protein sequence ID" value="PNW84962"/>
    <property type="gene ID" value="CHLRE_03g165850v5"/>
</dbReference>
<accession>A0A2K3DWR2</accession>
<feature type="compositionally biased region" description="Acidic residues" evidence="1">
    <location>
        <begin position="151"/>
        <end position="162"/>
    </location>
</feature>
<dbReference type="Gene3D" id="1.10.150.670">
    <property type="entry name" value="Crossover junction endonuclease EME1, DNA-binding domain"/>
    <property type="match status" value="1"/>
</dbReference>
<dbReference type="OrthoDB" id="546666at2759"/>
<feature type="region of interest" description="Disordered" evidence="1">
    <location>
        <begin position="1"/>
        <end position="289"/>
    </location>
</feature>
<dbReference type="PaxDb" id="3055-EDP06043"/>
<dbReference type="InterPro" id="IPR042530">
    <property type="entry name" value="EME1/EME2_C"/>
</dbReference>
<dbReference type="ExpressionAtlas" id="A0A2K3DWR2">
    <property type="expression patterns" value="baseline and differential"/>
</dbReference>
<evidence type="ECO:0000313" key="3">
    <source>
        <dbReference type="Proteomes" id="UP000006906"/>
    </source>
</evidence>
<reference evidence="2 3" key="1">
    <citation type="journal article" date="2007" name="Science">
        <title>The Chlamydomonas genome reveals the evolution of key animal and plant functions.</title>
        <authorList>
            <person name="Merchant S.S."/>
            <person name="Prochnik S.E."/>
            <person name="Vallon O."/>
            <person name="Harris E.H."/>
            <person name="Karpowicz S.J."/>
            <person name="Witman G.B."/>
            <person name="Terry A."/>
            <person name="Salamov A."/>
            <person name="Fritz-Laylin L.K."/>
            <person name="Marechal-Drouard L."/>
            <person name="Marshall W.F."/>
            <person name="Qu L.H."/>
            <person name="Nelson D.R."/>
            <person name="Sanderfoot A.A."/>
            <person name="Spalding M.H."/>
            <person name="Kapitonov V.V."/>
            <person name="Ren Q."/>
            <person name="Ferris P."/>
            <person name="Lindquist E."/>
            <person name="Shapiro H."/>
            <person name="Lucas S.M."/>
            <person name="Grimwood J."/>
            <person name="Schmutz J."/>
            <person name="Cardol P."/>
            <person name="Cerutti H."/>
            <person name="Chanfreau G."/>
            <person name="Chen C.L."/>
            <person name="Cognat V."/>
            <person name="Croft M.T."/>
            <person name="Dent R."/>
            <person name="Dutcher S."/>
            <person name="Fernandez E."/>
            <person name="Fukuzawa H."/>
            <person name="Gonzalez-Ballester D."/>
            <person name="Gonzalez-Halphen D."/>
            <person name="Hallmann A."/>
            <person name="Hanikenne M."/>
            <person name="Hippler M."/>
            <person name="Inwood W."/>
            <person name="Jabbari K."/>
            <person name="Kalanon M."/>
            <person name="Kuras R."/>
            <person name="Lefebvre P.A."/>
            <person name="Lemaire S.D."/>
            <person name="Lobanov A.V."/>
            <person name="Lohr M."/>
            <person name="Manuell A."/>
            <person name="Meier I."/>
            <person name="Mets L."/>
            <person name="Mittag M."/>
            <person name="Mittelmeier T."/>
            <person name="Moroney J.V."/>
            <person name="Moseley J."/>
            <person name="Napoli C."/>
            <person name="Nedelcu A.M."/>
            <person name="Niyogi K."/>
            <person name="Novoselov S.V."/>
            <person name="Paulsen I.T."/>
            <person name="Pazour G."/>
            <person name="Purton S."/>
            <person name="Ral J.P."/>
            <person name="Riano-Pachon D.M."/>
            <person name="Riekhof W."/>
            <person name="Rymarquis L."/>
            <person name="Schroda M."/>
            <person name="Stern D."/>
            <person name="Umen J."/>
            <person name="Willows R."/>
            <person name="Wilson N."/>
            <person name="Zimmer S.L."/>
            <person name="Allmer J."/>
            <person name="Balk J."/>
            <person name="Bisova K."/>
            <person name="Chen C.J."/>
            <person name="Elias M."/>
            <person name="Gendler K."/>
            <person name="Hauser C."/>
            <person name="Lamb M.R."/>
            <person name="Ledford H."/>
            <person name="Long J.C."/>
            <person name="Minagawa J."/>
            <person name="Page M.D."/>
            <person name="Pan J."/>
            <person name="Pootakham W."/>
            <person name="Roje S."/>
            <person name="Rose A."/>
            <person name="Stahlberg E."/>
            <person name="Terauchi A.M."/>
            <person name="Yang P."/>
            <person name="Ball S."/>
            <person name="Bowler C."/>
            <person name="Dieckmann C.L."/>
            <person name="Gladyshev V.N."/>
            <person name="Green P."/>
            <person name="Jorgensen R."/>
            <person name="Mayfield S."/>
            <person name="Mueller-Roeber B."/>
            <person name="Rajamani S."/>
            <person name="Sayre R.T."/>
            <person name="Brokstein P."/>
            <person name="Dubchak I."/>
            <person name="Goodstein D."/>
            <person name="Hornick L."/>
            <person name="Huang Y.W."/>
            <person name="Jhaveri J."/>
            <person name="Luo Y."/>
            <person name="Martinez D."/>
            <person name="Ngau W.C."/>
            <person name="Otillar B."/>
            <person name="Poliakov A."/>
            <person name="Porter A."/>
            <person name="Szajkowski L."/>
            <person name="Werner G."/>
            <person name="Zhou K."/>
            <person name="Grigoriev I.V."/>
            <person name="Rokhsar D.S."/>
            <person name="Grossman A.R."/>
        </authorList>
    </citation>
    <scope>NUCLEOTIDE SEQUENCE [LARGE SCALE GENOMIC DNA]</scope>
    <source>
        <strain evidence="3">CC-503</strain>
    </source>
</reference>